<dbReference type="Proteomes" id="UP000706039">
    <property type="component" value="Unassembled WGS sequence"/>
</dbReference>
<sequence length="227" mass="23628">MSRPLLILRPEPGASRTVRAAATLRLDAIAVPLFAVEPLHWFPPDPVRFDAVMFTSANAVRAAGNGLARYGALPVYAVGTATAEAARQSGFSYVREGPGDAAGLTAMLEGDGVLRVLHFCGAHRRESAAPGLMIERTTVYESATIDRPEGLDDALEQAPLALLHSPRTAERFATLVDGLGRARAAIPIAAISAAAVAAAGPGWARTEAAATPDDAALLALAARLCER</sequence>
<keyword evidence="3" id="KW-1185">Reference proteome</keyword>
<protein>
    <submittedName>
        <fullName evidence="2">Uroporphyrinogen-III synthase</fullName>
    </submittedName>
</protein>
<accession>A0ABS7PXF2</accession>
<dbReference type="Pfam" id="PF02602">
    <property type="entry name" value="HEM4"/>
    <property type="match status" value="1"/>
</dbReference>
<dbReference type="SUPFAM" id="SSF69618">
    <property type="entry name" value="HemD-like"/>
    <property type="match status" value="1"/>
</dbReference>
<reference evidence="2 3" key="1">
    <citation type="submission" date="2021-08" db="EMBL/GenBank/DDBJ databases">
        <authorList>
            <person name="Tuo L."/>
        </authorList>
    </citation>
    <scope>NUCLEOTIDE SEQUENCE [LARGE SCALE GENOMIC DNA]</scope>
    <source>
        <strain evidence="2 3">JCM 31229</strain>
    </source>
</reference>
<evidence type="ECO:0000313" key="2">
    <source>
        <dbReference type="EMBL" id="MBY8824639.1"/>
    </source>
</evidence>
<dbReference type="RefSeq" id="WP_222991726.1">
    <property type="nucleotide sequence ID" value="NZ_JAINVV010000009.1"/>
</dbReference>
<name>A0ABS7PXF2_9SPHN</name>
<evidence type="ECO:0000259" key="1">
    <source>
        <dbReference type="Pfam" id="PF02602"/>
    </source>
</evidence>
<dbReference type="InterPro" id="IPR036108">
    <property type="entry name" value="4pyrrol_syn_uPrphyn_synt_sf"/>
</dbReference>
<dbReference type="EMBL" id="JAINVV010000009">
    <property type="protein sequence ID" value="MBY8824639.1"/>
    <property type="molecule type" value="Genomic_DNA"/>
</dbReference>
<dbReference type="Gene3D" id="3.40.50.10090">
    <property type="match status" value="1"/>
</dbReference>
<proteinExistence type="predicted"/>
<comment type="caution">
    <text evidence="2">The sequence shown here is derived from an EMBL/GenBank/DDBJ whole genome shotgun (WGS) entry which is preliminary data.</text>
</comment>
<organism evidence="2 3">
    <name type="scientific">Sphingomonas colocasiae</name>
    <dbReference type="NCBI Taxonomy" id="1848973"/>
    <lineage>
        <taxon>Bacteria</taxon>
        <taxon>Pseudomonadati</taxon>
        <taxon>Pseudomonadota</taxon>
        <taxon>Alphaproteobacteria</taxon>
        <taxon>Sphingomonadales</taxon>
        <taxon>Sphingomonadaceae</taxon>
        <taxon>Sphingomonas</taxon>
    </lineage>
</organism>
<feature type="domain" description="Tetrapyrrole biosynthesis uroporphyrinogen III synthase" evidence="1">
    <location>
        <begin position="19"/>
        <end position="218"/>
    </location>
</feature>
<dbReference type="CDD" id="cd06578">
    <property type="entry name" value="HemD"/>
    <property type="match status" value="1"/>
</dbReference>
<gene>
    <name evidence="2" type="ORF">K7G82_20210</name>
</gene>
<evidence type="ECO:0000313" key="3">
    <source>
        <dbReference type="Proteomes" id="UP000706039"/>
    </source>
</evidence>
<dbReference type="InterPro" id="IPR003754">
    <property type="entry name" value="4pyrrol_synth_uPrphyn_synth"/>
</dbReference>